<organism evidence="2">
    <name type="scientific">Picea glauca</name>
    <name type="common">White spruce</name>
    <name type="synonym">Pinus glauca</name>
    <dbReference type="NCBI Taxonomy" id="3330"/>
    <lineage>
        <taxon>Eukaryota</taxon>
        <taxon>Viridiplantae</taxon>
        <taxon>Streptophyta</taxon>
        <taxon>Embryophyta</taxon>
        <taxon>Tracheophyta</taxon>
        <taxon>Spermatophyta</taxon>
        <taxon>Pinopsida</taxon>
        <taxon>Pinidae</taxon>
        <taxon>Conifers I</taxon>
        <taxon>Pinales</taxon>
        <taxon>Pinaceae</taxon>
        <taxon>Picea</taxon>
    </lineage>
</organism>
<sequence>MLGIGRGEQPFPGPIATRTARYLSRYLSIAVSISSRIYLWGGLYLHRLAYRVYGKLLGVQGRVSLYREGYLNYCN</sequence>
<dbReference type="EMBL" id="LKAM01000018">
    <property type="protein sequence ID" value="KUM45463.1"/>
    <property type="molecule type" value="Genomic_DNA"/>
</dbReference>
<reference evidence="2" key="1">
    <citation type="journal article" date="2015" name="Genome Biol. Evol.">
        <title>Organellar Genomes of White Spruce (Picea glauca): Assembly and Annotation.</title>
        <authorList>
            <person name="Jackman S.D."/>
            <person name="Warren R.L."/>
            <person name="Gibb E.A."/>
            <person name="Vandervalk B.P."/>
            <person name="Mohamadi H."/>
            <person name="Chu J."/>
            <person name="Raymond A."/>
            <person name="Pleasance S."/>
            <person name="Coope R."/>
            <person name="Wildung M.R."/>
            <person name="Ritland C.E."/>
            <person name="Bousquet J."/>
            <person name="Jones S.J."/>
            <person name="Bohlmann J."/>
            <person name="Birol I."/>
        </authorList>
    </citation>
    <scope>NUCLEOTIDE SEQUENCE [LARGE SCALE GENOMIC DNA]</scope>
    <source>
        <tissue evidence="2">Flushing bud</tissue>
    </source>
</reference>
<name>A0A101LUM4_PICGL</name>
<evidence type="ECO:0000313" key="3">
    <source>
        <dbReference type="EMBL" id="KUM45470.1"/>
    </source>
</evidence>
<dbReference type="EMBL" id="LKAM01000018">
    <property type="protein sequence ID" value="KUM45470.1"/>
    <property type="molecule type" value="Genomic_DNA"/>
</dbReference>
<accession>A0A101LUM4</accession>
<dbReference type="EMBL" id="LKAM01000020">
    <property type="protein sequence ID" value="KUM45317.1"/>
    <property type="molecule type" value="Genomic_DNA"/>
</dbReference>
<gene>
    <name evidence="2" type="ORF">ABT39_MTgene2565</name>
    <name evidence="3" type="ORF">ABT39_MTgene2572</name>
    <name evidence="1" type="ORF">ABT39_MTgene3390</name>
</gene>
<protein>
    <submittedName>
        <fullName evidence="2">Uncharacterized protein</fullName>
    </submittedName>
</protein>
<dbReference type="AlphaFoldDB" id="A0A101LUM4"/>
<comment type="caution">
    <text evidence="2">The sequence shown here is derived from an EMBL/GenBank/DDBJ whole genome shotgun (WGS) entry which is preliminary data.</text>
</comment>
<proteinExistence type="predicted"/>
<evidence type="ECO:0000313" key="2">
    <source>
        <dbReference type="EMBL" id="KUM45463.1"/>
    </source>
</evidence>
<geneLocation type="mitochondrion" evidence="2"/>
<evidence type="ECO:0000313" key="1">
    <source>
        <dbReference type="EMBL" id="KUM45317.1"/>
    </source>
</evidence>
<keyword evidence="2" id="KW-0496">Mitochondrion</keyword>